<accession>A0A7Y6I6P7</accession>
<proteinExistence type="predicted"/>
<dbReference type="InterPro" id="IPR011990">
    <property type="entry name" value="TPR-like_helical_dom_sf"/>
</dbReference>
<dbReference type="Gene3D" id="3.40.50.300">
    <property type="entry name" value="P-loop containing nucleotide triphosphate hydrolases"/>
    <property type="match status" value="1"/>
</dbReference>
<keyword evidence="4" id="KW-1185">Reference proteome</keyword>
<dbReference type="PRINTS" id="PR00364">
    <property type="entry name" value="DISEASERSIST"/>
</dbReference>
<dbReference type="EMBL" id="JABWGN010000005">
    <property type="protein sequence ID" value="NUW32451.1"/>
    <property type="molecule type" value="Genomic_DNA"/>
</dbReference>
<comment type="caution">
    <text evidence="3">The sequence shown here is derived from an EMBL/GenBank/DDBJ whole genome shotgun (WGS) entry which is preliminary data.</text>
</comment>
<evidence type="ECO:0000313" key="3">
    <source>
        <dbReference type="EMBL" id="NUW32451.1"/>
    </source>
</evidence>
<protein>
    <submittedName>
        <fullName evidence="3">LuxR family transcriptional regulator</fullName>
    </submittedName>
</protein>
<dbReference type="CDD" id="cd01983">
    <property type="entry name" value="SIMIBI"/>
    <property type="match status" value="1"/>
</dbReference>
<dbReference type="SUPFAM" id="SSF52540">
    <property type="entry name" value="P-loop containing nucleoside triphosphate hydrolases"/>
    <property type="match status" value="1"/>
</dbReference>
<evidence type="ECO:0000259" key="2">
    <source>
        <dbReference type="Pfam" id="PF25872"/>
    </source>
</evidence>
<evidence type="ECO:0000259" key="1">
    <source>
        <dbReference type="Pfam" id="PF13401"/>
    </source>
</evidence>
<feature type="domain" description="ORC1/DEAH AAA+ ATPase" evidence="1">
    <location>
        <begin position="37"/>
        <end position="134"/>
    </location>
</feature>
<reference evidence="3 4" key="1">
    <citation type="submission" date="2020-06" db="EMBL/GenBank/DDBJ databases">
        <title>Nonomuraea sp. SMC257, a novel actinomycete isolated from soil.</title>
        <authorList>
            <person name="Chanama M."/>
        </authorList>
    </citation>
    <scope>NUCLEOTIDE SEQUENCE [LARGE SCALE GENOMIC DNA]</scope>
    <source>
        <strain evidence="3 4">SMC257</strain>
    </source>
</reference>
<gene>
    <name evidence="3" type="ORF">HTZ77_13570</name>
</gene>
<dbReference type="Gene3D" id="1.25.40.10">
    <property type="entry name" value="Tetratricopeptide repeat domain"/>
    <property type="match status" value="1"/>
</dbReference>
<evidence type="ECO:0000313" key="4">
    <source>
        <dbReference type="Proteomes" id="UP000586042"/>
    </source>
</evidence>
<dbReference type="InterPro" id="IPR058852">
    <property type="entry name" value="HTH_77"/>
</dbReference>
<organism evidence="3 4">
    <name type="scientific">Nonomuraea montanisoli</name>
    <dbReference type="NCBI Taxonomy" id="2741721"/>
    <lineage>
        <taxon>Bacteria</taxon>
        <taxon>Bacillati</taxon>
        <taxon>Actinomycetota</taxon>
        <taxon>Actinomycetes</taxon>
        <taxon>Streptosporangiales</taxon>
        <taxon>Streptosporangiaceae</taxon>
        <taxon>Nonomuraea</taxon>
    </lineage>
</organism>
<dbReference type="PANTHER" id="PTHR47691:SF3">
    <property type="entry name" value="HTH-TYPE TRANSCRIPTIONAL REGULATOR RV0890C-RELATED"/>
    <property type="match status" value="1"/>
</dbReference>
<dbReference type="InterPro" id="IPR027417">
    <property type="entry name" value="P-loop_NTPase"/>
</dbReference>
<dbReference type="Pfam" id="PF13401">
    <property type="entry name" value="AAA_22"/>
    <property type="match status" value="1"/>
</dbReference>
<sequence length="695" mass="76331">MRPMADGDQARADPAKEASSFVGRRRELAAARKILSQGRLLTLTGTGGVGKTRLALRIADGLRGGYKDGVHVIELSLLETGDLLVPTVAADLGLRDEGPDATALLVDYLSDKRMLLVLDNCEHLLQDCVRLVDRILRGAPRVRVLVTSRQTLGVYGEQVLAVPSLAVPDPARPPREIARHESVRLFADRAASVWPGFEVDARNARSVARLAQRLEGIPLAIELAAVRLRTLRLDGLMRELDDFLEIPAPAPGRAVTLPRHRTLRATMDWSYRLCSPAEQRLWARLSLFPGGVDLDTAEAVCGGDGITAVEVFDLIAGLVDKSVLFSERCDDGVRYRMLECIRAYGGERLQPEEDRTMRRRYVRHYRDLACDNRVDELVPQQLDRYRLLQREQPNVRAALELSLSEPGMGAVALETAGTMWSFSLPSGSLTEGRYWLERSLELSPEPCAARATALWVDSMLALRQGDVASAMPRLAESQAFAVNTGDERLLPYVVRISGIAAYVAGDARRGLELLEESIALHRAVDDVAGVALDLYFAATYGSVHAPERAAALGEELLALCEARQAALSRGYAQLSLGIAAWSLGDRERAESLVREAAAFTAQINDRWCLTQCLEVLAWIACAGGEHARAAWVLGAAHALWQAVDSSPTRLWYHATWHERCVEQSRRVLGDRDFTTAFREGARHGLDRAVVHAIGG</sequence>
<dbReference type="Pfam" id="PF25872">
    <property type="entry name" value="HTH_77"/>
    <property type="match status" value="1"/>
</dbReference>
<name>A0A7Y6I6P7_9ACTN</name>
<dbReference type="InterPro" id="IPR049945">
    <property type="entry name" value="AAA_22"/>
</dbReference>
<dbReference type="AlphaFoldDB" id="A0A7Y6I6P7"/>
<dbReference type="PANTHER" id="PTHR47691">
    <property type="entry name" value="REGULATOR-RELATED"/>
    <property type="match status" value="1"/>
</dbReference>
<dbReference type="GO" id="GO:0016887">
    <property type="term" value="F:ATP hydrolysis activity"/>
    <property type="evidence" value="ECO:0007669"/>
    <property type="project" value="InterPro"/>
</dbReference>
<feature type="domain" description="Winged helix-turn-helix" evidence="2">
    <location>
        <begin position="276"/>
        <end position="349"/>
    </location>
</feature>
<dbReference type="Proteomes" id="UP000586042">
    <property type="component" value="Unassembled WGS sequence"/>
</dbReference>